<dbReference type="InterPro" id="IPR032557">
    <property type="entry name" value="DUF4935"/>
</dbReference>
<gene>
    <name evidence="2" type="ORF">HDA43_006019</name>
</gene>
<name>A0A852V206_9ACTN</name>
<organism evidence="2 3">
    <name type="scientific">Streptosporangium sandarakinum</name>
    <dbReference type="NCBI Taxonomy" id="1260955"/>
    <lineage>
        <taxon>Bacteria</taxon>
        <taxon>Bacillati</taxon>
        <taxon>Actinomycetota</taxon>
        <taxon>Actinomycetes</taxon>
        <taxon>Streptosporangiales</taxon>
        <taxon>Streptosporangiaceae</taxon>
        <taxon>Streptosporangium</taxon>
    </lineage>
</organism>
<dbReference type="AlphaFoldDB" id="A0A852V206"/>
<accession>A0A852V206</accession>
<comment type="caution">
    <text evidence="2">The sequence shown here is derived from an EMBL/GenBank/DDBJ whole genome shotgun (WGS) entry which is preliminary data.</text>
</comment>
<dbReference type="Pfam" id="PF16289">
    <property type="entry name" value="PIN_12"/>
    <property type="match status" value="1"/>
</dbReference>
<evidence type="ECO:0000313" key="2">
    <source>
        <dbReference type="EMBL" id="NYF43792.1"/>
    </source>
</evidence>
<feature type="domain" description="DUF4935" evidence="1">
    <location>
        <begin position="11"/>
        <end position="169"/>
    </location>
</feature>
<proteinExistence type="predicted"/>
<keyword evidence="3" id="KW-1185">Reference proteome</keyword>
<dbReference type="RefSeq" id="WP_179827518.1">
    <property type="nucleotide sequence ID" value="NZ_JACCCO010000003.1"/>
</dbReference>
<dbReference type="Proteomes" id="UP000576393">
    <property type="component" value="Unassembled WGS sequence"/>
</dbReference>
<reference evidence="2 3" key="1">
    <citation type="submission" date="2020-07" db="EMBL/GenBank/DDBJ databases">
        <title>Sequencing the genomes of 1000 actinobacteria strains.</title>
        <authorList>
            <person name="Klenk H.-P."/>
        </authorList>
    </citation>
    <scope>NUCLEOTIDE SEQUENCE [LARGE SCALE GENOMIC DNA]</scope>
    <source>
        <strain evidence="2 3">DSM 45763</strain>
    </source>
</reference>
<evidence type="ECO:0000259" key="1">
    <source>
        <dbReference type="Pfam" id="PF16289"/>
    </source>
</evidence>
<evidence type="ECO:0000313" key="3">
    <source>
        <dbReference type="Proteomes" id="UP000576393"/>
    </source>
</evidence>
<dbReference type="EMBL" id="JACCCO010000003">
    <property type="protein sequence ID" value="NYF43792.1"/>
    <property type="molecule type" value="Genomic_DNA"/>
</dbReference>
<sequence length="369" mass="40897">MIPTAPAKVCVIVDTNIWRSETLFRTPLGVALLYTIRQNGARLGVPEVIEREIRKQILQSGLEAHERMVKSGRLLQRILNSSVDPIISSASPAPKIRRAIDVRLAELEGMLIRVPLTLDHVRRALDRVDSATPPSGGRKQQYKDCLIWEAASELASEWIVYIVSQDGAFFDGSHLTKPLVEECKRKNVIIKAFRSLQDLIKELVPQAPAVDYEALEQVVRIEGAVAAQDNLRRERWMTLGDLQDINLQVFATEEPEKLSVMFEAIFTLSGSPSMVVKEGLSGKAKRVPIENEPILDPSIRVQGSFLYDTRSREAADFTSNKADISWVGEDGIRRRGSSIYSAGGSTTLLAGPAITTVSGDAVFQFQDEM</sequence>
<protein>
    <recommendedName>
        <fullName evidence="1">DUF4935 domain-containing protein</fullName>
    </recommendedName>
</protein>